<name>A0A6G0QPR4_9STRA</name>
<dbReference type="Proteomes" id="UP000486351">
    <property type="component" value="Unassembled WGS sequence"/>
</dbReference>
<dbReference type="EMBL" id="QXFY01002506">
    <property type="protein sequence ID" value="KAE9296368.1"/>
    <property type="molecule type" value="Genomic_DNA"/>
</dbReference>
<dbReference type="InterPro" id="IPR046341">
    <property type="entry name" value="SET_dom_sf"/>
</dbReference>
<organism evidence="1 2">
    <name type="scientific">Phytophthora fragariae</name>
    <dbReference type="NCBI Taxonomy" id="53985"/>
    <lineage>
        <taxon>Eukaryota</taxon>
        <taxon>Sar</taxon>
        <taxon>Stramenopiles</taxon>
        <taxon>Oomycota</taxon>
        <taxon>Peronosporomycetes</taxon>
        <taxon>Peronosporales</taxon>
        <taxon>Peronosporaceae</taxon>
        <taxon>Phytophthora</taxon>
    </lineage>
</organism>
<dbReference type="SUPFAM" id="SSF82199">
    <property type="entry name" value="SET domain"/>
    <property type="match status" value="1"/>
</dbReference>
<reference evidence="1 2" key="1">
    <citation type="submission" date="2018-09" db="EMBL/GenBank/DDBJ databases">
        <title>Genomic investigation of the strawberry pathogen Phytophthora fragariae indicates pathogenicity is determined by transcriptional variation in three key races.</title>
        <authorList>
            <person name="Adams T.M."/>
            <person name="Armitage A.D."/>
            <person name="Sobczyk M.K."/>
            <person name="Bates H.J."/>
            <person name="Dunwell J.M."/>
            <person name="Nellist C.F."/>
            <person name="Harrison R.J."/>
        </authorList>
    </citation>
    <scope>NUCLEOTIDE SEQUENCE [LARGE SCALE GENOMIC DNA]</scope>
    <source>
        <strain evidence="1 2">NOV-77</strain>
    </source>
</reference>
<dbReference type="AlphaFoldDB" id="A0A6G0QPR4"/>
<evidence type="ECO:0000313" key="2">
    <source>
        <dbReference type="Proteomes" id="UP000486351"/>
    </source>
</evidence>
<evidence type="ECO:0008006" key="3">
    <source>
        <dbReference type="Google" id="ProtNLM"/>
    </source>
</evidence>
<dbReference type="Gene3D" id="2.170.270.10">
    <property type="entry name" value="SET domain"/>
    <property type="match status" value="1"/>
</dbReference>
<sequence>MGVTACHNGNFLSVSESDRVRLQRDLAEVTFRPDLQATQNRSSVKVIVKMIKDVKAGAQITVNYGKERWFTCACDDCWQVKDEDVSDEQEAQASAK</sequence>
<protein>
    <recommendedName>
        <fullName evidence="3">SET domain-containing protein</fullName>
    </recommendedName>
</protein>
<comment type="caution">
    <text evidence="1">The sequence shown here is derived from an EMBL/GenBank/DDBJ whole genome shotgun (WGS) entry which is preliminary data.</text>
</comment>
<proteinExistence type="predicted"/>
<gene>
    <name evidence="1" type="ORF">PF008_g24019</name>
</gene>
<accession>A0A6G0QPR4</accession>
<evidence type="ECO:0000313" key="1">
    <source>
        <dbReference type="EMBL" id="KAE9296368.1"/>
    </source>
</evidence>